<reference evidence="1 2" key="1">
    <citation type="journal article" date="2011" name="BMC Genomics">
        <title>Genome sequencing reveals diversification of virulence factor content and possible host adaptation in distinct subpopulations of Salmonella enterica.</title>
        <authorList>
            <person name="den Bakker H.C."/>
            <person name="Moreno Switt A.I."/>
            <person name="Govoni G."/>
            <person name="Cummings C.A."/>
            <person name="Ranieri M.L."/>
            <person name="Degoricija L."/>
            <person name="Hoelzer K."/>
            <person name="Rodriguez-Rivera L.D."/>
            <person name="Brown S."/>
            <person name="Bolchacova E."/>
            <person name="Furtado M.R."/>
            <person name="Wiedmann M."/>
        </authorList>
    </citation>
    <scope>NUCLEOTIDE SEQUENCE [LARGE SCALE GENOMIC DNA]</scope>
    <source>
        <strain evidence="1 2">R6-377</strain>
    </source>
</reference>
<dbReference type="Proteomes" id="UP000004642">
    <property type="component" value="Unassembled WGS sequence"/>
</dbReference>
<sequence>LAIAAQHRTCFAVFMVITCVMPARRRIALAHVAI</sequence>
<feature type="non-terminal residue" evidence="1">
    <location>
        <position position="1"/>
    </location>
</feature>
<proteinExistence type="predicted"/>
<name>G5LXV3_SALET</name>
<dbReference type="EMBL" id="AFCJ01002653">
    <property type="protein sequence ID" value="EHC28061.1"/>
    <property type="molecule type" value="Genomic_DNA"/>
</dbReference>
<evidence type="ECO:0000313" key="2">
    <source>
        <dbReference type="Proteomes" id="UP000004642"/>
    </source>
</evidence>
<gene>
    <name evidence="1" type="ORF">LTSEALA_6308</name>
</gene>
<evidence type="ECO:0000313" key="1">
    <source>
        <dbReference type="EMBL" id="EHC28061.1"/>
    </source>
</evidence>
<comment type="caution">
    <text evidence="1">The sequence shown here is derived from an EMBL/GenBank/DDBJ whole genome shotgun (WGS) entry which is preliminary data.</text>
</comment>
<protein>
    <submittedName>
        <fullName evidence="1">Uncharacterized protein</fullName>
    </submittedName>
</protein>
<dbReference type="AlphaFoldDB" id="G5LXV3"/>
<organism evidence="1 2">
    <name type="scientific">Salmonella enterica subsp. enterica serovar Alachua str. R6-377</name>
    <dbReference type="NCBI Taxonomy" id="913241"/>
    <lineage>
        <taxon>Bacteria</taxon>
        <taxon>Pseudomonadati</taxon>
        <taxon>Pseudomonadota</taxon>
        <taxon>Gammaproteobacteria</taxon>
        <taxon>Enterobacterales</taxon>
        <taxon>Enterobacteriaceae</taxon>
        <taxon>Salmonella</taxon>
    </lineage>
</organism>
<accession>G5LXV3</accession>